<comment type="caution">
    <text evidence="4">The sequence shown here is derived from an EMBL/GenBank/DDBJ whole genome shotgun (WGS) entry which is preliminary data.</text>
</comment>
<proteinExistence type="predicted"/>
<dbReference type="PROSITE" id="PS00028">
    <property type="entry name" value="ZINC_FINGER_C2H2_1"/>
    <property type="match status" value="1"/>
</dbReference>
<sequence length="195" mass="22327">MANETFLNTTSCTDQLFNQHDFCLNDSLSGSQQDYHHASLQAAFTIPALQVQPEEDTFLPTPVPSNASTPPSFQQDYTTMFMATSPALSMDSSIMMNYSSFPTEQSPHYSYHDLHHQQQPTTITTTTRRSHGTRRRTPKVHQCPHCPHTSNRANNMKEHILTHDPNRPKKFPCPKCGKRFARKHDMKRHSKSPHH</sequence>
<keyword evidence="1" id="KW-0863">Zinc-finger</keyword>
<feature type="domain" description="C2H2-type" evidence="3">
    <location>
        <begin position="171"/>
        <end position="195"/>
    </location>
</feature>
<gene>
    <name evidence="4" type="ORF">BDA99DRAFT_529258</name>
</gene>
<evidence type="ECO:0000256" key="1">
    <source>
        <dbReference type="PROSITE-ProRule" id="PRU00042"/>
    </source>
</evidence>
<keyword evidence="5" id="KW-1185">Reference proteome</keyword>
<dbReference type="InterPro" id="IPR036236">
    <property type="entry name" value="Znf_C2H2_sf"/>
</dbReference>
<dbReference type="InterPro" id="IPR013087">
    <property type="entry name" value="Znf_C2H2_type"/>
</dbReference>
<dbReference type="Gene3D" id="3.30.160.60">
    <property type="entry name" value="Classic Zinc Finger"/>
    <property type="match status" value="1"/>
</dbReference>
<feature type="compositionally biased region" description="Basic residues" evidence="2">
    <location>
        <begin position="128"/>
        <end position="139"/>
    </location>
</feature>
<protein>
    <recommendedName>
        <fullName evidence="3">C2H2-type domain-containing protein</fullName>
    </recommendedName>
</protein>
<dbReference type="SUPFAM" id="SSF57667">
    <property type="entry name" value="beta-beta-alpha zinc fingers"/>
    <property type="match status" value="1"/>
</dbReference>
<accession>A0AAD5JVT2</accession>
<name>A0AAD5JVT2_9FUNG</name>
<feature type="compositionally biased region" description="Basic and acidic residues" evidence="2">
    <location>
        <begin position="155"/>
        <end position="167"/>
    </location>
</feature>
<keyword evidence="1" id="KW-0862">Zinc</keyword>
<evidence type="ECO:0000256" key="2">
    <source>
        <dbReference type="SAM" id="MobiDB-lite"/>
    </source>
</evidence>
<dbReference type="SMART" id="SM00355">
    <property type="entry name" value="ZnF_C2H2"/>
    <property type="match status" value="2"/>
</dbReference>
<reference evidence="4" key="2">
    <citation type="submission" date="2023-02" db="EMBL/GenBank/DDBJ databases">
        <authorList>
            <consortium name="DOE Joint Genome Institute"/>
            <person name="Mondo S.J."/>
            <person name="Chang Y."/>
            <person name="Wang Y."/>
            <person name="Ahrendt S."/>
            <person name="Andreopoulos W."/>
            <person name="Barry K."/>
            <person name="Beard J."/>
            <person name="Benny G.L."/>
            <person name="Blankenship S."/>
            <person name="Bonito G."/>
            <person name="Cuomo C."/>
            <person name="Desiro A."/>
            <person name="Gervers K.A."/>
            <person name="Hundley H."/>
            <person name="Kuo A."/>
            <person name="LaButti K."/>
            <person name="Lang B.F."/>
            <person name="Lipzen A."/>
            <person name="O'Donnell K."/>
            <person name="Pangilinan J."/>
            <person name="Reynolds N."/>
            <person name="Sandor L."/>
            <person name="Smith M.W."/>
            <person name="Tsang A."/>
            <person name="Grigoriev I.V."/>
            <person name="Stajich J.E."/>
            <person name="Spatafora J.W."/>
        </authorList>
    </citation>
    <scope>NUCLEOTIDE SEQUENCE</scope>
    <source>
        <strain evidence="4">RSA 2281</strain>
    </source>
</reference>
<reference evidence="4" key="1">
    <citation type="journal article" date="2022" name="IScience">
        <title>Evolution of zygomycete secretomes and the origins of terrestrial fungal ecologies.</title>
        <authorList>
            <person name="Chang Y."/>
            <person name="Wang Y."/>
            <person name="Mondo S."/>
            <person name="Ahrendt S."/>
            <person name="Andreopoulos W."/>
            <person name="Barry K."/>
            <person name="Beard J."/>
            <person name="Benny G.L."/>
            <person name="Blankenship S."/>
            <person name="Bonito G."/>
            <person name="Cuomo C."/>
            <person name="Desiro A."/>
            <person name="Gervers K.A."/>
            <person name="Hundley H."/>
            <person name="Kuo A."/>
            <person name="LaButti K."/>
            <person name="Lang B.F."/>
            <person name="Lipzen A."/>
            <person name="O'Donnell K."/>
            <person name="Pangilinan J."/>
            <person name="Reynolds N."/>
            <person name="Sandor L."/>
            <person name="Smith M.E."/>
            <person name="Tsang A."/>
            <person name="Grigoriev I.V."/>
            <person name="Stajich J.E."/>
            <person name="Spatafora J.W."/>
        </authorList>
    </citation>
    <scope>NUCLEOTIDE SEQUENCE</scope>
    <source>
        <strain evidence="4">RSA 2281</strain>
    </source>
</reference>
<keyword evidence="1" id="KW-0479">Metal-binding</keyword>
<dbReference type="GO" id="GO:0008270">
    <property type="term" value="F:zinc ion binding"/>
    <property type="evidence" value="ECO:0007669"/>
    <property type="project" value="UniProtKB-KW"/>
</dbReference>
<evidence type="ECO:0000259" key="3">
    <source>
        <dbReference type="PROSITE" id="PS50157"/>
    </source>
</evidence>
<dbReference type="AlphaFoldDB" id="A0AAD5JVT2"/>
<evidence type="ECO:0000313" key="5">
    <source>
        <dbReference type="Proteomes" id="UP001209540"/>
    </source>
</evidence>
<feature type="domain" description="C2H2-type" evidence="3">
    <location>
        <begin position="141"/>
        <end position="168"/>
    </location>
</feature>
<organism evidence="4 5">
    <name type="scientific">Phascolomyces articulosus</name>
    <dbReference type="NCBI Taxonomy" id="60185"/>
    <lineage>
        <taxon>Eukaryota</taxon>
        <taxon>Fungi</taxon>
        <taxon>Fungi incertae sedis</taxon>
        <taxon>Mucoromycota</taxon>
        <taxon>Mucoromycotina</taxon>
        <taxon>Mucoromycetes</taxon>
        <taxon>Mucorales</taxon>
        <taxon>Lichtheimiaceae</taxon>
        <taxon>Phascolomyces</taxon>
    </lineage>
</organism>
<feature type="compositionally biased region" description="Basic residues" evidence="2">
    <location>
        <begin position="168"/>
        <end position="195"/>
    </location>
</feature>
<dbReference type="Proteomes" id="UP001209540">
    <property type="component" value="Unassembled WGS sequence"/>
</dbReference>
<dbReference type="PROSITE" id="PS50157">
    <property type="entry name" value="ZINC_FINGER_C2H2_2"/>
    <property type="match status" value="2"/>
</dbReference>
<dbReference type="Pfam" id="PF00096">
    <property type="entry name" value="zf-C2H2"/>
    <property type="match status" value="1"/>
</dbReference>
<feature type="region of interest" description="Disordered" evidence="2">
    <location>
        <begin position="118"/>
        <end position="195"/>
    </location>
</feature>
<dbReference type="EMBL" id="JAIXMP010000061">
    <property type="protein sequence ID" value="KAI9244287.1"/>
    <property type="molecule type" value="Genomic_DNA"/>
</dbReference>
<evidence type="ECO:0000313" key="4">
    <source>
        <dbReference type="EMBL" id="KAI9244287.1"/>
    </source>
</evidence>